<accession>A0ABU5FLJ4</accession>
<proteinExistence type="predicted"/>
<gene>
    <name evidence="1" type="ORF">SO486_22065</name>
</gene>
<protein>
    <submittedName>
        <fullName evidence="1">Uncharacterized protein</fullName>
    </submittedName>
</protein>
<evidence type="ECO:0000313" key="1">
    <source>
        <dbReference type="EMBL" id="MDY4302657.1"/>
    </source>
</evidence>
<keyword evidence="2" id="KW-1185">Reference proteome</keyword>
<sequence>MLAKIVNDNAGILDKRGALAFFASKLAPTEERHKPPITPITEITHAADNRLIALSLHPLLSLRAA</sequence>
<reference evidence="1 2" key="1">
    <citation type="submission" date="2023-11" db="EMBL/GenBank/DDBJ databases">
        <title>Genome sequence of Pseudomonas salmasensis Strain SLU99.</title>
        <authorList>
            <person name="Ghadamgahi F."/>
            <person name="Kalyandurg P.B."/>
            <person name="Catara V."/>
            <person name="Vetukuri R."/>
            <person name="Ghosh S."/>
        </authorList>
    </citation>
    <scope>NUCLEOTIDE SEQUENCE [LARGE SCALE GENOMIC DNA]</scope>
    <source>
        <strain evidence="1 2">SLU99</strain>
    </source>
</reference>
<name>A0ABU5FLJ4_9PSED</name>
<organism evidence="1 2">
    <name type="scientific">Pseudomonas salmasensis</name>
    <dbReference type="NCBI Taxonomy" id="2745514"/>
    <lineage>
        <taxon>Bacteria</taxon>
        <taxon>Pseudomonadati</taxon>
        <taxon>Pseudomonadota</taxon>
        <taxon>Gammaproteobacteria</taxon>
        <taxon>Pseudomonadales</taxon>
        <taxon>Pseudomonadaceae</taxon>
        <taxon>Pseudomonas</taxon>
    </lineage>
</organism>
<dbReference type="EMBL" id="JAXGGE010000001">
    <property type="protein sequence ID" value="MDY4302657.1"/>
    <property type="molecule type" value="Genomic_DNA"/>
</dbReference>
<evidence type="ECO:0000313" key="2">
    <source>
        <dbReference type="Proteomes" id="UP001277967"/>
    </source>
</evidence>
<dbReference type="Proteomes" id="UP001277967">
    <property type="component" value="Unassembled WGS sequence"/>
</dbReference>
<dbReference type="RefSeq" id="WP_186606538.1">
    <property type="nucleotide sequence ID" value="NZ_CP077083.1"/>
</dbReference>
<comment type="caution">
    <text evidence="1">The sequence shown here is derived from an EMBL/GenBank/DDBJ whole genome shotgun (WGS) entry which is preliminary data.</text>
</comment>